<dbReference type="Pfam" id="PF00046">
    <property type="entry name" value="Homeodomain"/>
    <property type="match status" value="1"/>
</dbReference>
<dbReference type="EMBL" id="CANHGI010000004">
    <property type="protein sequence ID" value="CAI5448019.1"/>
    <property type="molecule type" value="Genomic_DNA"/>
</dbReference>
<protein>
    <recommendedName>
        <fullName evidence="3">C-type lectin domain-containing protein</fullName>
    </recommendedName>
</protein>
<name>A0A9P1IPH3_9PELO</name>
<organism evidence="4 5">
    <name type="scientific">Caenorhabditis angaria</name>
    <dbReference type="NCBI Taxonomy" id="860376"/>
    <lineage>
        <taxon>Eukaryota</taxon>
        <taxon>Metazoa</taxon>
        <taxon>Ecdysozoa</taxon>
        <taxon>Nematoda</taxon>
        <taxon>Chromadorea</taxon>
        <taxon>Rhabditida</taxon>
        <taxon>Rhabditina</taxon>
        <taxon>Rhabditomorpha</taxon>
        <taxon>Rhabditoidea</taxon>
        <taxon>Rhabditidae</taxon>
        <taxon>Peloderinae</taxon>
        <taxon>Caenorhabditis</taxon>
    </lineage>
</organism>
<evidence type="ECO:0000256" key="1">
    <source>
        <dbReference type="ARBA" id="ARBA00004123"/>
    </source>
</evidence>
<dbReference type="Pfam" id="PF00059">
    <property type="entry name" value="Lectin_C"/>
    <property type="match status" value="1"/>
</dbReference>
<dbReference type="InterPro" id="IPR001356">
    <property type="entry name" value="HD"/>
</dbReference>
<dbReference type="InterPro" id="IPR009057">
    <property type="entry name" value="Homeodomain-like_sf"/>
</dbReference>
<dbReference type="CDD" id="cd00037">
    <property type="entry name" value="CLECT"/>
    <property type="match status" value="1"/>
</dbReference>
<keyword evidence="2" id="KW-0371">Homeobox</keyword>
<dbReference type="PANTHER" id="PTHR23124">
    <property type="entry name" value="C-TYPE LECTIN DOMAIN-CONTAINING PROTEIN-RELATED-RELATED"/>
    <property type="match status" value="1"/>
</dbReference>
<keyword evidence="5" id="KW-1185">Reference proteome</keyword>
<dbReference type="AlphaFoldDB" id="A0A9P1IPH3"/>
<evidence type="ECO:0000256" key="2">
    <source>
        <dbReference type="RuleBase" id="RU000682"/>
    </source>
</evidence>
<dbReference type="InterPro" id="IPR001304">
    <property type="entry name" value="C-type_lectin-like"/>
</dbReference>
<dbReference type="SMART" id="SM00034">
    <property type="entry name" value="CLECT"/>
    <property type="match status" value="1"/>
</dbReference>
<dbReference type="InterPro" id="IPR031701">
    <property type="entry name" value="SIX1_SD"/>
</dbReference>
<keyword evidence="2" id="KW-0539">Nucleus</keyword>
<proteinExistence type="predicted"/>
<dbReference type="Pfam" id="PF16878">
    <property type="entry name" value="SIX1_SD"/>
    <property type="match status" value="1"/>
</dbReference>
<gene>
    <name evidence="4" type="ORF">CAMP_LOCUS10656</name>
</gene>
<dbReference type="Gene3D" id="1.10.10.60">
    <property type="entry name" value="Homeodomain-like"/>
    <property type="match status" value="1"/>
</dbReference>
<sequence length="300" mass="33373">MKILLAFLEKDYTKVKMLITTSNFSPEHHKELQMLWLESHYSEETFRRNKVLTNVDNFRIRKSAPFPATIRTWNSIRYNIGEEAREILQEFFKTCKYPSQDQKKYLAHQTKLTYTQTLFSVGNYTCPDNYTMVSRTKGFYCIKVVASSSNYSDSEASCNLENSTLASIENVDEGSLILELAQLATSTSGYCWIGAIRLATCYGVNVASNQGCTPVKTNSFRWTDGFTVGTDGFSLFSTNEPTNLNGLQNCIGMVSSNEVWGSFVPGSMDDIACSTTTAVAHVCGQPATVVPVNCTTSCCS</sequence>
<evidence type="ECO:0000313" key="5">
    <source>
        <dbReference type="Proteomes" id="UP001152747"/>
    </source>
</evidence>
<dbReference type="SUPFAM" id="SSF46689">
    <property type="entry name" value="Homeodomain-like"/>
    <property type="match status" value="1"/>
</dbReference>
<dbReference type="Proteomes" id="UP001152747">
    <property type="component" value="Unassembled WGS sequence"/>
</dbReference>
<accession>A0A9P1IPH3</accession>
<dbReference type="SUPFAM" id="SSF56436">
    <property type="entry name" value="C-type lectin-like"/>
    <property type="match status" value="1"/>
</dbReference>
<feature type="domain" description="C-type lectin" evidence="3">
    <location>
        <begin position="137"/>
        <end position="274"/>
    </location>
</feature>
<comment type="subcellular location">
    <subcellularLocation>
        <location evidence="1 2">Nucleus</location>
    </subcellularLocation>
</comment>
<dbReference type="OrthoDB" id="538816at2759"/>
<dbReference type="GO" id="GO:0005634">
    <property type="term" value="C:nucleus"/>
    <property type="evidence" value="ECO:0007669"/>
    <property type="project" value="UniProtKB-SubCell"/>
</dbReference>
<evidence type="ECO:0000313" key="4">
    <source>
        <dbReference type="EMBL" id="CAI5448019.1"/>
    </source>
</evidence>
<dbReference type="InterPro" id="IPR016186">
    <property type="entry name" value="C-type_lectin-like/link_sf"/>
</dbReference>
<reference evidence="4" key="1">
    <citation type="submission" date="2022-11" db="EMBL/GenBank/DDBJ databases">
        <authorList>
            <person name="Kikuchi T."/>
        </authorList>
    </citation>
    <scope>NUCLEOTIDE SEQUENCE</scope>
    <source>
        <strain evidence="4">PS1010</strain>
    </source>
</reference>
<keyword evidence="2" id="KW-0238">DNA-binding</keyword>
<dbReference type="GO" id="GO:0003677">
    <property type="term" value="F:DNA binding"/>
    <property type="evidence" value="ECO:0007669"/>
    <property type="project" value="UniProtKB-KW"/>
</dbReference>
<comment type="caution">
    <text evidence="4">The sequence shown here is derived from an EMBL/GenBank/DDBJ whole genome shotgun (WGS) entry which is preliminary data.</text>
</comment>
<evidence type="ECO:0000259" key="3">
    <source>
        <dbReference type="PROSITE" id="PS50041"/>
    </source>
</evidence>
<dbReference type="InterPro" id="IPR016187">
    <property type="entry name" value="CTDL_fold"/>
</dbReference>
<dbReference type="Gene3D" id="3.10.100.10">
    <property type="entry name" value="Mannose-Binding Protein A, subunit A"/>
    <property type="match status" value="1"/>
</dbReference>
<dbReference type="PROSITE" id="PS50041">
    <property type="entry name" value="C_TYPE_LECTIN_2"/>
    <property type="match status" value="1"/>
</dbReference>